<evidence type="ECO:0000313" key="2">
    <source>
        <dbReference type="Proteomes" id="UP000284824"/>
    </source>
</evidence>
<accession>A0A438MAN4</accession>
<organism evidence="1 2">
    <name type="scientific">Nonomuraea polychroma</name>
    <dbReference type="NCBI Taxonomy" id="46176"/>
    <lineage>
        <taxon>Bacteria</taxon>
        <taxon>Bacillati</taxon>
        <taxon>Actinomycetota</taxon>
        <taxon>Actinomycetes</taxon>
        <taxon>Streptosporangiales</taxon>
        <taxon>Streptosporangiaceae</taxon>
        <taxon>Nonomuraea</taxon>
    </lineage>
</organism>
<dbReference type="Proteomes" id="UP000284824">
    <property type="component" value="Unassembled WGS sequence"/>
</dbReference>
<evidence type="ECO:0000313" key="1">
    <source>
        <dbReference type="EMBL" id="RVX42766.1"/>
    </source>
</evidence>
<dbReference type="RefSeq" id="WP_127934804.1">
    <property type="nucleotide sequence ID" value="NZ_SAUN01000001.1"/>
</dbReference>
<dbReference type="AlphaFoldDB" id="A0A438MAN4"/>
<name>A0A438MAN4_9ACTN</name>
<sequence>MPEAYFVAVSMYCGYVATWRLVWPARELPNPTTAGRTFKAAIGGSFTIRPMSSVNTTTSSASETPVGEHVADASRRVVEHAGQPGAALCCCT</sequence>
<gene>
    <name evidence="1" type="ORF">EDD27_5428</name>
</gene>
<keyword evidence="2" id="KW-1185">Reference proteome</keyword>
<proteinExistence type="predicted"/>
<protein>
    <submittedName>
        <fullName evidence="1">Uncharacterized protein</fullName>
    </submittedName>
</protein>
<dbReference type="EMBL" id="SAUN01000001">
    <property type="protein sequence ID" value="RVX42766.1"/>
    <property type="molecule type" value="Genomic_DNA"/>
</dbReference>
<reference evidence="1 2" key="1">
    <citation type="submission" date="2019-01" db="EMBL/GenBank/DDBJ databases">
        <title>Sequencing the genomes of 1000 actinobacteria strains.</title>
        <authorList>
            <person name="Klenk H.-P."/>
        </authorList>
    </citation>
    <scope>NUCLEOTIDE SEQUENCE [LARGE SCALE GENOMIC DNA]</scope>
    <source>
        <strain evidence="1 2">DSM 43925</strain>
    </source>
</reference>
<comment type="caution">
    <text evidence="1">The sequence shown here is derived from an EMBL/GenBank/DDBJ whole genome shotgun (WGS) entry which is preliminary data.</text>
</comment>